<dbReference type="Proteomes" id="UP000245872">
    <property type="component" value="Chromosome"/>
</dbReference>
<dbReference type="InterPro" id="IPR002110">
    <property type="entry name" value="Ankyrin_rpt"/>
</dbReference>
<proteinExistence type="predicted"/>
<dbReference type="PROSITE" id="PS50297">
    <property type="entry name" value="ANK_REP_REGION"/>
    <property type="match status" value="1"/>
</dbReference>
<evidence type="ECO:0000313" key="2">
    <source>
        <dbReference type="EMBL" id="AWN81414.1"/>
    </source>
</evidence>
<evidence type="ECO:0000313" key="3">
    <source>
        <dbReference type="Proteomes" id="UP000245872"/>
    </source>
</evidence>
<dbReference type="KEGG" id="cher:DK880_00076"/>
<protein>
    <submittedName>
        <fullName evidence="2">Uncharacterized protein</fullName>
    </submittedName>
</protein>
<sequence length="78" mass="8940">MQNLSLKKVWCLYCCFSKEFSIRETAAAGKTPLHKEAANGYVARIEALINGGANVNQKDNNGYAPWMRYKYSYKRNPF</sequence>
<dbReference type="Pfam" id="PF00023">
    <property type="entry name" value="Ank"/>
    <property type="match status" value="1"/>
</dbReference>
<dbReference type="Gene3D" id="1.25.40.20">
    <property type="entry name" value="Ankyrin repeat-containing domain"/>
    <property type="match status" value="1"/>
</dbReference>
<dbReference type="AlphaFoldDB" id="A0A2Z3LGA5"/>
<keyword evidence="1" id="KW-0040">ANK repeat</keyword>
<organism evidence="2 3">
    <name type="scientific">Candidatus Cardinium hertigii</name>
    <dbReference type="NCBI Taxonomy" id="247481"/>
    <lineage>
        <taxon>Bacteria</taxon>
        <taxon>Pseudomonadati</taxon>
        <taxon>Bacteroidota</taxon>
        <taxon>Cytophagia</taxon>
        <taxon>Cytophagales</taxon>
        <taxon>Amoebophilaceae</taxon>
        <taxon>Candidatus Cardinium</taxon>
    </lineage>
</organism>
<dbReference type="SUPFAM" id="SSF48403">
    <property type="entry name" value="Ankyrin repeat"/>
    <property type="match status" value="1"/>
</dbReference>
<gene>
    <name evidence="2" type="ORF">DK880_00076</name>
</gene>
<keyword evidence="3" id="KW-1185">Reference proteome</keyword>
<evidence type="ECO:0000256" key="1">
    <source>
        <dbReference type="PROSITE-ProRule" id="PRU00023"/>
    </source>
</evidence>
<dbReference type="PROSITE" id="PS50088">
    <property type="entry name" value="ANK_REPEAT"/>
    <property type="match status" value="1"/>
</dbReference>
<name>A0A2Z3LGA5_9BACT</name>
<dbReference type="InterPro" id="IPR036770">
    <property type="entry name" value="Ankyrin_rpt-contain_sf"/>
</dbReference>
<dbReference type="EMBL" id="CP029619">
    <property type="protein sequence ID" value="AWN81414.1"/>
    <property type="molecule type" value="Genomic_DNA"/>
</dbReference>
<dbReference type="OrthoDB" id="5657095at2"/>
<feature type="repeat" description="ANK" evidence="1">
    <location>
        <begin position="28"/>
        <end position="60"/>
    </location>
</feature>
<reference evidence="2 3" key="1">
    <citation type="submission" date="2018-05" db="EMBL/GenBank/DDBJ databases">
        <title>Candidatus Cardinium hertigii Genome Assembly.</title>
        <authorList>
            <person name="Showmaker K.C."/>
            <person name="Walden K.O."/>
            <person name="Fields C.J."/>
            <person name="Lambert K.N."/>
            <person name="Hudson M.E."/>
        </authorList>
    </citation>
    <scope>NUCLEOTIDE SEQUENCE [LARGE SCALE GENOMIC DNA]</scope>
    <source>
        <strain evidence="3">cHgTN10</strain>
    </source>
</reference>
<dbReference type="RefSeq" id="WP_109996878.1">
    <property type="nucleotide sequence ID" value="NZ_CP029619.1"/>
</dbReference>
<accession>A0A2Z3LGA5</accession>